<proteinExistence type="predicted"/>
<sequence length="751" mass="84221">MEATVEDFLNEINKLPPKKEADLQLKVWQECLDELTGYSYFWNTETDEVTWVPPKNYKPAEKDSTNKKNGPKCSPKGSTSQSAVKIYSIQENSRVEETKTVSNSENYITKKEPSEELEEPNKKTKDKCASYETRILHKTLTPANSPKNNLILQESLSENEDDDNEDINLLQAIKKRSQEIIKVDTEKKHMSETNMQTSKAISGFSLVAGYESASDSEPESENNITPVTQPEPQKSSVEIAHSTLFPITEPIDVNNFCNPERMEEDIKEVTQRPILQDNFDNKAFKRKRRIGISLVNNIKKPNDCLPQAEEEIKFTGLGFKSEKRETPELNPEKEDKPNAYPGFQKGGVMFLKQDILEHAAPTEIKRLDDTNAKQEDINKKSTEDDYEVLREKLLFLGEGREPIFPVQVMLIQAETLYSAMKEGGLRLSYLRKWLNDMCSELVKLEKESAPEGWLLQWDRSHKRYFYQNQTTGTSQWQYPEADVTRCDDAMDISTTPPPPEIESDNCIMEFSNTTDFGPQLPIQSPGTPLPPSPPKIKSPTPPPAPVISGSLTEVATAEPPVSSPPLKKNDVVSDNLSTALDSFYSEIAEVTENTTPPITPLIAQHTSQTLADDGLPNTDFVKKKKKKLSNSRNIPEGYYHSDAIVTKWPAQNQTSSSNPPDNTKNEPGWVRTQLLKFGRMASKIGNAMGAHASKISAALDKICEVIKAIIPLLAAVCHVGQFGFCFSPNDAPNQIFEAMNPSDLDLDTLDK</sequence>
<evidence type="ECO:0000313" key="4">
    <source>
        <dbReference type="Proteomes" id="UP001566132"/>
    </source>
</evidence>
<feature type="region of interest" description="Disordered" evidence="1">
    <location>
        <begin position="213"/>
        <end position="233"/>
    </location>
</feature>
<feature type="compositionally biased region" description="Basic and acidic residues" evidence="1">
    <location>
        <begin position="108"/>
        <end position="126"/>
    </location>
</feature>
<organism evidence="3 4">
    <name type="scientific">Hypothenemus hampei</name>
    <name type="common">Coffee berry borer</name>
    <dbReference type="NCBI Taxonomy" id="57062"/>
    <lineage>
        <taxon>Eukaryota</taxon>
        <taxon>Metazoa</taxon>
        <taxon>Ecdysozoa</taxon>
        <taxon>Arthropoda</taxon>
        <taxon>Hexapoda</taxon>
        <taxon>Insecta</taxon>
        <taxon>Pterygota</taxon>
        <taxon>Neoptera</taxon>
        <taxon>Endopterygota</taxon>
        <taxon>Coleoptera</taxon>
        <taxon>Polyphaga</taxon>
        <taxon>Cucujiformia</taxon>
        <taxon>Curculionidae</taxon>
        <taxon>Scolytinae</taxon>
        <taxon>Hypothenemus</taxon>
    </lineage>
</organism>
<protein>
    <recommendedName>
        <fullName evidence="2">WW domain-containing protein</fullName>
    </recommendedName>
</protein>
<evidence type="ECO:0000259" key="2">
    <source>
        <dbReference type="PROSITE" id="PS50020"/>
    </source>
</evidence>
<dbReference type="PROSITE" id="PS50020">
    <property type="entry name" value="WW_DOMAIN_2"/>
    <property type="match status" value="2"/>
</dbReference>
<feature type="domain" description="WW" evidence="2">
    <location>
        <begin position="28"/>
        <end position="56"/>
    </location>
</feature>
<dbReference type="PANTHER" id="PTHR46697">
    <property type="entry name" value="FORMIN-BINDING PROTEIN 4"/>
    <property type="match status" value="1"/>
</dbReference>
<dbReference type="PANTHER" id="PTHR46697:SF1">
    <property type="entry name" value="FORMIN-BINDING PROTEIN 4"/>
    <property type="match status" value="1"/>
</dbReference>
<feature type="region of interest" description="Disordered" evidence="1">
    <location>
        <begin position="321"/>
        <end position="340"/>
    </location>
</feature>
<feature type="region of interest" description="Disordered" evidence="1">
    <location>
        <begin position="53"/>
        <end position="83"/>
    </location>
</feature>
<dbReference type="Gene3D" id="2.20.70.10">
    <property type="match status" value="2"/>
</dbReference>
<dbReference type="Proteomes" id="UP001566132">
    <property type="component" value="Unassembled WGS sequence"/>
</dbReference>
<dbReference type="InterPro" id="IPR053076">
    <property type="entry name" value="WW_domain_protein"/>
</dbReference>
<feature type="compositionally biased region" description="Pro residues" evidence="1">
    <location>
        <begin position="527"/>
        <end position="545"/>
    </location>
</feature>
<dbReference type="InterPro" id="IPR036020">
    <property type="entry name" value="WW_dom_sf"/>
</dbReference>
<evidence type="ECO:0000256" key="1">
    <source>
        <dbReference type="SAM" id="MobiDB-lite"/>
    </source>
</evidence>
<keyword evidence="4" id="KW-1185">Reference proteome</keyword>
<dbReference type="CDD" id="cd00201">
    <property type="entry name" value="WW"/>
    <property type="match status" value="2"/>
</dbReference>
<feature type="compositionally biased region" description="Polar residues" evidence="1">
    <location>
        <begin position="221"/>
        <end position="233"/>
    </location>
</feature>
<feature type="domain" description="WW" evidence="2">
    <location>
        <begin position="447"/>
        <end position="481"/>
    </location>
</feature>
<dbReference type="EMBL" id="JBDJPC010000004">
    <property type="protein sequence ID" value="KAL1506482.1"/>
    <property type="molecule type" value="Genomic_DNA"/>
</dbReference>
<dbReference type="InterPro" id="IPR001202">
    <property type="entry name" value="WW_dom"/>
</dbReference>
<dbReference type="SUPFAM" id="SSF51045">
    <property type="entry name" value="WW domain"/>
    <property type="match status" value="2"/>
</dbReference>
<evidence type="ECO:0000313" key="3">
    <source>
        <dbReference type="EMBL" id="KAL1506482.1"/>
    </source>
</evidence>
<feature type="region of interest" description="Disordered" evidence="1">
    <location>
        <begin position="96"/>
        <end position="126"/>
    </location>
</feature>
<name>A0ABD1F2Q0_HYPHA</name>
<gene>
    <name evidence="3" type="ORF">ABEB36_005842</name>
</gene>
<feature type="region of interest" description="Disordered" evidence="1">
    <location>
        <begin position="513"/>
        <end position="548"/>
    </location>
</feature>
<reference evidence="3 4" key="1">
    <citation type="submission" date="2024-05" db="EMBL/GenBank/DDBJ databases">
        <title>Genetic variation in Jamaican populations of the coffee berry borer (Hypothenemus hampei).</title>
        <authorList>
            <person name="Errbii M."/>
            <person name="Myrie A."/>
        </authorList>
    </citation>
    <scope>NUCLEOTIDE SEQUENCE [LARGE SCALE GENOMIC DNA]</scope>
    <source>
        <strain evidence="3">JA-Hopewell-2020-01-JO</strain>
        <tissue evidence="3">Whole body</tissue>
    </source>
</reference>
<dbReference type="AlphaFoldDB" id="A0ABD1F2Q0"/>
<dbReference type="SMART" id="SM00456">
    <property type="entry name" value="WW"/>
    <property type="match status" value="2"/>
</dbReference>
<feature type="compositionally biased region" description="Basic and acidic residues" evidence="1">
    <location>
        <begin position="321"/>
        <end position="337"/>
    </location>
</feature>
<accession>A0ABD1F2Q0</accession>
<comment type="caution">
    <text evidence="3">The sequence shown here is derived from an EMBL/GenBank/DDBJ whole genome shotgun (WGS) entry which is preliminary data.</text>
</comment>
<dbReference type="PROSITE" id="PS01159">
    <property type="entry name" value="WW_DOMAIN_1"/>
    <property type="match status" value="1"/>
</dbReference>